<dbReference type="RefSeq" id="WP_186746216.1">
    <property type="nucleotide sequence ID" value="NZ_CP060394.1"/>
</dbReference>
<keyword evidence="3" id="KW-1185">Reference proteome</keyword>
<keyword evidence="1" id="KW-0812">Transmembrane</keyword>
<dbReference type="AlphaFoldDB" id="A0A7G8BNU9"/>
<proteinExistence type="predicted"/>
<reference evidence="2 3" key="1">
    <citation type="submission" date="2020-08" db="EMBL/GenBank/DDBJ databases">
        <title>Edaphobacter telluris sp. nov. and Acidobacterium dinghuensis sp. nov., two acidobacteria isolated from forest soil.</title>
        <authorList>
            <person name="Fu J."/>
            <person name="Qiu L."/>
        </authorList>
    </citation>
    <scope>NUCLEOTIDE SEQUENCE [LARGE SCALE GENOMIC DNA]</scope>
    <source>
        <strain evidence="2">4Y35</strain>
    </source>
</reference>
<feature type="transmembrane region" description="Helical" evidence="1">
    <location>
        <begin position="6"/>
        <end position="28"/>
    </location>
</feature>
<organism evidence="2 3">
    <name type="scientific">Alloacidobacterium dinghuense</name>
    <dbReference type="NCBI Taxonomy" id="2763107"/>
    <lineage>
        <taxon>Bacteria</taxon>
        <taxon>Pseudomonadati</taxon>
        <taxon>Acidobacteriota</taxon>
        <taxon>Terriglobia</taxon>
        <taxon>Terriglobales</taxon>
        <taxon>Acidobacteriaceae</taxon>
        <taxon>Alloacidobacterium</taxon>
    </lineage>
</organism>
<evidence type="ECO:0000313" key="3">
    <source>
        <dbReference type="Proteomes" id="UP000515312"/>
    </source>
</evidence>
<dbReference type="Proteomes" id="UP000515312">
    <property type="component" value="Chromosome"/>
</dbReference>
<gene>
    <name evidence="2" type="ORF">H7849_10165</name>
</gene>
<dbReference type="KEGG" id="adin:H7849_10165"/>
<feature type="transmembrane region" description="Helical" evidence="1">
    <location>
        <begin position="35"/>
        <end position="56"/>
    </location>
</feature>
<protein>
    <submittedName>
        <fullName evidence="2">Uncharacterized protein</fullName>
    </submittedName>
</protein>
<dbReference type="EMBL" id="CP060394">
    <property type="protein sequence ID" value="QNI34219.1"/>
    <property type="molecule type" value="Genomic_DNA"/>
</dbReference>
<name>A0A7G8BNU9_9BACT</name>
<keyword evidence="1" id="KW-0472">Membrane</keyword>
<evidence type="ECO:0000313" key="2">
    <source>
        <dbReference type="EMBL" id="QNI34219.1"/>
    </source>
</evidence>
<keyword evidence="1" id="KW-1133">Transmembrane helix</keyword>
<sequence length="63" mass="6583">MLKALWIIVARISGFLIPTVVGSTFFFAIIGVFGIWIAIAGLILAITFAVTTVAFVSPEGGPS</sequence>
<evidence type="ECO:0000256" key="1">
    <source>
        <dbReference type="SAM" id="Phobius"/>
    </source>
</evidence>
<accession>A0A7G8BNU9</accession>